<dbReference type="NCBIfam" id="NF008957">
    <property type="entry name" value="PRK12300.1"/>
    <property type="match status" value="1"/>
</dbReference>
<dbReference type="GO" id="GO:0002161">
    <property type="term" value="F:aminoacyl-tRNA deacylase activity"/>
    <property type="evidence" value="ECO:0007669"/>
    <property type="project" value="InterPro"/>
</dbReference>
<evidence type="ECO:0000256" key="1">
    <source>
        <dbReference type="ARBA" id="ARBA00005594"/>
    </source>
</evidence>
<keyword evidence="13" id="KW-1185">Reference proteome</keyword>
<evidence type="ECO:0000313" key="12">
    <source>
        <dbReference type="EMBL" id="KGK98144.1"/>
    </source>
</evidence>
<dbReference type="Gene3D" id="3.30.2320.20">
    <property type="entry name" value="Class I aminoacyl-tRNA synthetases (RS)"/>
    <property type="match status" value="1"/>
</dbReference>
<feature type="short sequence motif" description="'HIGH' region" evidence="8">
    <location>
        <begin position="41"/>
        <end position="51"/>
    </location>
</feature>
<dbReference type="HAMAP" id="MF_00049_A">
    <property type="entry name" value="Leu_tRNA_synth_A"/>
    <property type="match status" value="1"/>
</dbReference>
<dbReference type="PROSITE" id="PS00178">
    <property type="entry name" value="AA_TRNA_LIGASE_I"/>
    <property type="match status" value="1"/>
</dbReference>
<dbReference type="InterPro" id="IPR001412">
    <property type="entry name" value="aa-tRNA-synth_I_CS"/>
</dbReference>
<feature type="short sequence motif" description="'KMSKS' region" evidence="8">
    <location>
        <begin position="631"/>
        <end position="635"/>
    </location>
</feature>
<evidence type="ECO:0000256" key="3">
    <source>
        <dbReference type="ARBA" id="ARBA00022598"/>
    </source>
</evidence>
<dbReference type="EMBL" id="JRHO01000014">
    <property type="protein sequence ID" value="KGK98144.1"/>
    <property type="molecule type" value="Genomic_DNA"/>
</dbReference>
<evidence type="ECO:0000256" key="7">
    <source>
        <dbReference type="ARBA" id="ARBA00023146"/>
    </source>
</evidence>
<keyword evidence="2 8" id="KW-0963">Cytoplasm</keyword>
<keyword evidence="6 8" id="KW-0648">Protein biosynthesis</keyword>
<dbReference type="CDD" id="cd07959">
    <property type="entry name" value="Anticodon_Ia_Leu_AEc"/>
    <property type="match status" value="1"/>
</dbReference>
<dbReference type="GO" id="GO:0004823">
    <property type="term" value="F:leucine-tRNA ligase activity"/>
    <property type="evidence" value="ECO:0007669"/>
    <property type="project" value="UniProtKB-UniRule"/>
</dbReference>
<dbReference type="Gene3D" id="1.10.10.720">
    <property type="entry name" value="leucyl-tRNA synthetase"/>
    <property type="match status" value="1"/>
</dbReference>
<keyword evidence="4 8" id="KW-0547">Nucleotide-binding</keyword>
<keyword evidence="3 8" id="KW-0436">Ligase</keyword>
<keyword evidence="5 8" id="KW-0067">ATP-binding</keyword>
<dbReference type="NCBIfam" id="TIGR00395">
    <property type="entry name" value="leuS_arch"/>
    <property type="match status" value="1"/>
</dbReference>
<dbReference type="InterPro" id="IPR002300">
    <property type="entry name" value="aa-tRNA-synth_Ia"/>
</dbReference>
<reference evidence="12 13" key="1">
    <citation type="submission" date="2014-09" db="EMBL/GenBank/DDBJ databases">
        <title>Draft genome sequence of an obligately methylotrophic methanogen, Methanococcoides methylutens, isolated from marine sediment.</title>
        <authorList>
            <person name="Guan Y."/>
            <person name="Ngugi D.K."/>
            <person name="Blom J."/>
            <person name="Ali S."/>
            <person name="Ferry J.G."/>
            <person name="Stingl U."/>
        </authorList>
    </citation>
    <scope>NUCLEOTIDE SEQUENCE [LARGE SCALE GENOMIC DNA]</scope>
    <source>
        <strain evidence="12 13">DSM 2657</strain>
    </source>
</reference>
<dbReference type="Pfam" id="PF08264">
    <property type="entry name" value="Anticodon_1"/>
    <property type="match status" value="1"/>
</dbReference>
<feature type="domain" description="Aminoacyl-tRNA synthetase class Ia" evidence="10">
    <location>
        <begin position="13"/>
        <end position="670"/>
    </location>
</feature>
<dbReference type="PANTHER" id="PTHR45794:SF1">
    <property type="entry name" value="LEUCINE--TRNA LIGASE, CYTOPLASMIC"/>
    <property type="match status" value="1"/>
</dbReference>
<comment type="caution">
    <text evidence="12">The sequence shown here is derived from an EMBL/GenBank/DDBJ whole genome shotgun (WGS) entry which is preliminary data.</text>
</comment>
<dbReference type="SUPFAM" id="SSF52374">
    <property type="entry name" value="Nucleotidylyl transferase"/>
    <property type="match status" value="1"/>
</dbReference>
<dbReference type="InterPro" id="IPR020791">
    <property type="entry name" value="Leu-tRNA-lgase_arc"/>
</dbReference>
<evidence type="ECO:0000259" key="10">
    <source>
        <dbReference type="Pfam" id="PF00133"/>
    </source>
</evidence>
<dbReference type="InterPro" id="IPR004493">
    <property type="entry name" value="Leu-tRNA-synth_Ia_arc/euk"/>
</dbReference>
<dbReference type="FunFam" id="1.10.730.10:FF:000051">
    <property type="entry name" value="Leucine--tRNA ligase"/>
    <property type="match status" value="1"/>
</dbReference>
<dbReference type="FunFam" id="3.90.740.10:FF:000024">
    <property type="entry name" value="Leucine--tRNA ligase"/>
    <property type="match status" value="1"/>
</dbReference>
<dbReference type="SUPFAM" id="SSF50677">
    <property type="entry name" value="ValRS/IleRS/LeuRS editing domain"/>
    <property type="match status" value="1"/>
</dbReference>
<protein>
    <recommendedName>
        <fullName evidence="8">Leucine--tRNA ligase</fullName>
        <ecNumber evidence="8">6.1.1.4</ecNumber>
    </recommendedName>
    <alternativeName>
        <fullName evidence="8">Leucyl-tRNA synthetase</fullName>
        <shortName evidence="8">LeuRS</shortName>
    </alternativeName>
</protein>
<evidence type="ECO:0000256" key="9">
    <source>
        <dbReference type="RuleBase" id="RU363035"/>
    </source>
</evidence>
<evidence type="ECO:0000256" key="2">
    <source>
        <dbReference type="ARBA" id="ARBA00022490"/>
    </source>
</evidence>
<dbReference type="SUPFAM" id="SSF47323">
    <property type="entry name" value="Anticodon-binding domain of a subclass of class I aminoacyl-tRNA synthetases"/>
    <property type="match status" value="1"/>
</dbReference>
<keyword evidence="7 8" id="KW-0030">Aminoacyl-tRNA synthetase</keyword>
<organism evidence="12 13">
    <name type="scientific">Methanococcoides methylutens</name>
    <dbReference type="NCBI Taxonomy" id="2226"/>
    <lineage>
        <taxon>Archaea</taxon>
        <taxon>Methanobacteriati</taxon>
        <taxon>Methanobacteriota</taxon>
        <taxon>Stenosarchaea group</taxon>
        <taxon>Methanomicrobia</taxon>
        <taxon>Methanosarcinales</taxon>
        <taxon>Methanosarcinaceae</taxon>
        <taxon>Methanococcoides</taxon>
    </lineage>
</organism>
<dbReference type="Proteomes" id="UP000029859">
    <property type="component" value="Unassembled WGS sequence"/>
</dbReference>
<feature type="binding site" evidence="8">
    <location>
        <position position="634"/>
    </location>
    <ligand>
        <name>ATP</name>
        <dbReference type="ChEBI" id="CHEBI:30616"/>
    </ligand>
</feature>
<sequence>MQQDYISRDIEQKWQQKWNESGVFEAEPDEREKFFITIPYPYLNGNLHAGHTRTFTIGDVVARHKRMHGYNVLYPMGFHVTGTPIVGLAELIQNKDPETMKVYSQFHGIPMETLTGLDTPEKIVEYFSVEAERSMRSIGYSVDWRRKFTTTDPTYKKFIEWQFNLLYEKDLIVKGSHPVKWCPNDNNPVEDHDILHGEEATIVDYTLIKFKFDDIVLPCATLRPETTFGVTNLWINPDLEHVKIKVTFEGREEFWVVSKEAYHKLTFTDREVEFIEDVDAKSLIGIKVKNPLTGAEVITLPASFVKGENGSGIVMSVPSHAPYDYLAVRDLYDKDLSEYGITEDLRDIKFISLIKVPEFGELPAIEAVEQFNVKDQKDPKAEEATKMVYRREFHGGVLKENTGKYAGMPVSKIKDVLTRDLIEQGLGEVFYEFSEPVVCRCGTPCVVNMVKGQWFLNYSSPEWKDKVYRCIENMDIIPEELRVEFNNKVDWLKDKACARKKGLGTLLPFDKDWLIESLGDSTIYMSYYIVAKFIAQGIGTEQLVPELFDYVLLGKGTIEDAEAKSGVSSDILEQIRSDFEYWYPVDLRSSGKDLIPNHLLFFLFHHVAIFEEEKWPRAIAINGFVSLEGKKMSKSKGPLLTLNDAIANYGADISRMYILSSAEQMQDADWKNSGIESARKQIDRYYKLAKDIIESGAASGIGSDMKGIDRWMQSRLQQRIHETNEALDTIKTRNALQNSFFLLLNDLKWYQKRGGSILLYDVLETWVRLMAPFTPHVCEEIWEAMGKESMVSLEAYPVYDETLVDNRAEFAEELISSTLSDVDEIIRVTKLTPQRAILYTAPEWKTTAFKTALSMQKEGSLNPGVLIKGLMSDPEMRRYGKEVSKFAQKLVTDITSMSEDTFNTLANFDLDEKVALEENIEFFEKEIGCPVDVYSADNAEYDPENKARFAFPLRPAIYLE</sequence>
<feature type="domain" description="Methionyl/Valyl/Leucyl/Isoleucyl-tRNA synthetase anticodon-binding" evidence="11">
    <location>
        <begin position="709"/>
        <end position="833"/>
    </location>
</feature>
<comment type="subcellular location">
    <subcellularLocation>
        <location evidence="8">Cytoplasm</location>
    </subcellularLocation>
</comment>
<evidence type="ECO:0000256" key="6">
    <source>
        <dbReference type="ARBA" id="ARBA00022917"/>
    </source>
</evidence>
<dbReference type="GO" id="GO:0005737">
    <property type="term" value="C:cytoplasm"/>
    <property type="evidence" value="ECO:0007669"/>
    <property type="project" value="UniProtKB-SubCell"/>
</dbReference>
<dbReference type="Gene3D" id="3.40.50.620">
    <property type="entry name" value="HUPs"/>
    <property type="match status" value="1"/>
</dbReference>
<evidence type="ECO:0000259" key="11">
    <source>
        <dbReference type="Pfam" id="PF08264"/>
    </source>
</evidence>
<comment type="catalytic activity">
    <reaction evidence="8">
        <text>tRNA(Leu) + L-leucine + ATP = L-leucyl-tRNA(Leu) + AMP + diphosphate</text>
        <dbReference type="Rhea" id="RHEA:11688"/>
        <dbReference type="Rhea" id="RHEA-COMP:9613"/>
        <dbReference type="Rhea" id="RHEA-COMP:9622"/>
        <dbReference type="ChEBI" id="CHEBI:30616"/>
        <dbReference type="ChEBI" id="CHEBI:33019"/>
        <dbReference type="ChEBI" id="CHEBI:57427"/>
        <dbReference type="ChEBI" id="CHEBI:78442"/>
        <dbReference type="ChEBI" id="CHEBI:78494"/>
        <dbReference type="ChEBI" id="CHEBI:456215"/>
        <dbReference type="EC" id="6.1.1.4"/>
    </reaction>
</comment>
<dbReference type="InterPro" id="IPR009008">
    <property type="entry name" value="Val/Leu/Ile-tRNA-synth_edit"/>
</dbReference>
<dbReference type="Gene3D" id="3.90.740.10">
    <property type="entry name" value="Valyl/Leucyl/Isoleucyl-tRNA synthetase, editing domain"/>
    <property type="match status" value="1"/>
</dbReference>
<evidence type="ECO:0000256" key="4">
    <source>
        <dbReference type="ARBA" id="ARBA00022741"/>
    </source>
</evidence>
<comment type="similarity">
    <text evidence="1 8 9">Belongs to the class-I aminoacyl-tRNA synthetase family.</text>
</comment>
<dbReference type="RefSeq" id="WP_048195430.1">
    <property type="nucleotide sequence ID" value="NZ_CAAGSM010000001.1"/>
</dbReference>
<dbReference type="AlphaFoldDB" id="A0A099SZR7"/>
<accession>A0A099SZR7</accession>
<dbReference type="PANTHER" id="PTHR45794">
    <property type="entry name" value="LEUCYL-TRNA SYNTHETASE"/>
    <property type="match status" value="1"/>
</dbReference>
<dbReference type="OrthoDB" id="23906at2157"/>
<dbReference type="InterPro" id="IPR014729">
    <property type="entry name" value="Rossmann-like_a/b/a_fold"/>
</dbReference>
<name>A0A099SZR7_METMT</name>
<dbReference type="EC" id="6.1.1.4" evidence="8"/>
<dbReference type="InterPro" id="IPR013155">
    <property type="entry name" value="M/V/L/I-tRNA-synth_anticd-bd"/>
</dbReference>
<dbReference type="GO" id="GO:0005524">
    <property type="term" value="F:ATP binding"/>
    <property type="evidence" value="ECO:0007669"/>
    <property type="project" value="UniProtKB-UniRule"/>
</dbReference>
<evidence type="ECO:0000313" key="13">
    <source>
        <dbReference type="Proteomes" id="UP000029859"/>
    </source>
</evidence>
<dbReference type="Pfam" id="PF00133">
    <property type="entry name" value="tRNA-synt_1"/>
    <property type="match status" value="1"/>
</dbReference>
<dbReference type="InterPro" id="IPR009080">
    <property type="entry name" value="tRNAsynth_Ia_anticodon-bd"/>
</dbReference>
<evidence type="ECO:0000256" key="5">
    <source>
        <dbReference type="ARBA" id="ARBA00022840"/>
    </source>
</evidence>
<dbReference type="Gene3D" id="1.10.730.10">
    <property type="entry name" value="Isoleucyl-tRNA Synthetase, Domain 1"/>
    <property type="match status" value="1"/>
</dbReference>
<gene>
    <name evidence="8 12" type="primary">leuS</name>
    <name evidence="12" type="ORF">LI82_10490</name>
</gene>
<evidence type="ECO:0000256" key="8">
    <source>
        <dbReference type="HAMAP-Rule" id="MF_00049"/>
    </source>
</evidence>
<dbReference type="GO" id="GO:0006429">
    <property type="term" value="P:leucyl-tRNA aminoacylation"/>
    <property type="evidence" value="ECO:0007669"/>
    <property type="project" value="UniProtKB-UniRule"/>
</dbReference>
<proteinExistence type="inferred from homology"/>